<reference evidence="2" key="1">
    <citation type="journal article" date="2022" name="bioRxiv">
        <title>Sequencing and chromosome-scale assembly of the giantPleurodeles waltlgenome.</title>
        <authorList>
            <person name="Brown T."/>
            <person name="Elewa A."/>
            <person name="Iarovenko S."/>
            <person name="Subramanian E."/>
            <person name="Araus A.J."/>
            <person name="Petzold A."/>
            <person name="Susuki M."/>
            <person name="Suzuki K.-i.T."/>
            <person name="Hayashi T."/>
            <person name="Toyoda A."/>
            <person name="Oliveira C."/>
            <person name="Osipova E."/>
            <person name="Leigh N.D."/>
            <person name="Simon A."/>
            <person name="Yun M.H."/>
        </authorList>
    </citation>
    <scope>NUCLEOTIDE SEQUENCE</scope>
    <source>
        <strain evidence="2">20211129_DDA</strain>
        <tissue evidence="2">Liver</tissue>
    </source>
</reference>
<accession>A0AAV7VBA4</accession>
<feature type="region of interest" description="Disordered" evidence="1">
    <location>
        <begin position="53"/>
        <end position="94"/>
    </location>
</feature>
<evidence type="ECO:0000256" key="1">
    <source>
        <dbReference type="SAM" id="MobiDB-lite"/>
    </source>
</evidence>
<comment type="caution">
    <text evidence="2">The sequence shown here is derived from an EMBL/GenBank/DDBJ whole genome shotgun (WGS) entry which is preliminary data.</text>
</comment>
<proteinExistence type="predicted"/>
<name>A0AAV7VBA4_PLEWA</name>
<organism evidence="2 3">
    <name type="scientific">Pleurodeles waltl</name>
    <name type="common">Iberian ribbed newt</name>
    <dbReference type="NCBI Taxonomy" id="8319"/>
    <lineage>
        <taxon>Eukaryota</taxon>
        <taxon>Metazoa</taxon>
        <taxon>Chordata</taxon>
        <taxon>Craniata</taxon>
        <taxon>Vertebrata</taxon>
        <taxon>Euteleostomi</taxon>
        <taxon>Amphibia</taxon>
        <taxon>Batrachia</taxon>
        <taxon>Caudata</taxon>
        <taxon>Salamandroidea</taxon>
        <taxon>Salamandridae</taxon>
        <taxon>Pleurodelinae</taxon>
        <taxon>Pleurodeles</taxon>
    </lineage>
</organism>
<dbReference type="AlphaFoldDB" id="A0AAV7VBA4"/>
<keyword evidence="3" id="KW-1185">Reference proteome</keyword>
<feature type="compositionally biased region" description="Basic and acidic residues" evidence="1">
    <location>
        <begin position="53"/>
        <end position="63"/>
    </location>
</feature>
<evidence type="ECO:0000313" key="2">
    <source>
        <dbReference type="EMBL" id="KAJ1198166.1"/>
    </source>
</evidence>
<dbReference type="PANTHER" id="PTHR37984:SF5">
    <property type="entry name" value="PROTEIN NYNRIN-LIKE"/>
    <property type="match status" value="1"/>
</dbReference>
<dbReference type="EMBL" id="JANPWB010000003">
    <property type="protein sequence ID" value="KAJ1198166.1"/>
    <property type="molecule type" value="Genomic_DNA"/>
</dbReference>
<sequence>MTDHKPLNEIGIDAVSRRITKWIVALHKSDFVVEYIPGVKIVVADVLSRLVSSDDKDEKRDIKSNGNDEEAGVIEDNAVSENEWRAATDTDGDL</sequence>
<protein>
    <submittedName>
        <fullName evidence="2">Uncharacterized protein</fullName>
    </submittedName>
</protein>
<dbReference type="InterPro" id="IPR050951">
    <property type="entry name" value="Retrovirus_Pol_polyprotein"/>
</dbReference>
<gene>
    <name evidence="2" type="ORF">NDU88_002010</name>
</gene>
<dbReference type="PANTHER" id="PTHR37984">
    <property type="entry name" value="PROTEIN CBG26694"/>
    <property type="match status" value="1"/>
</dbReference>
<evidence type="ECO:0000313" key="3">
    <source>
        <dbReference type="Proteomes" id="UP001066276"/>
    </source>
</evidence>
<dbReference type="Proteomes" id="UP001066276">
    <property type="component" value="Chromosome 2_1"/>
</dbReference>